<dbReference type="InterPro" id="IPR050251">
    <property type="entry name" value="HpcH-HpaI_aldolase"/>
</dbReference>
<dbReference type="Proteomes" id="UP000310597">
    <property type="component" value="Unassembled WGS sequence"/>
</dbReference>
<dbReference type="OrthoDB" id="9802624at2"/>
<sequence>MIENRFKRGLATGRCQFGLWTTLSTAFATEVVAGAGFDWLCLDTEHSPADPLTILPQLQCLAGYPTVSAWVRPAANDAVLIKRMLDAGAQTLLIPMVNTAEEARAAVAATRYPPEGIRGVSGLTRATRFGRIEGYMAGAAEEICVIAQIETGAAVDALESIAAVPGIDALFVGPADLAASLGYGADQAHPDLRATVIDTLGRIRAAGKPAGLLTGDKVLQAMALEAGVDFLGLGVDVGLLARAAEALRRGAEGL</sequence>
<evidence type="ECO:0000256" key="6">
    <source>
        <dbReference type="ARBA" id="ARBA00045074"/>
    </source>
</evidence>
<dbReference type="InterPro" id="IPR005000">
    <property type="entry name" value="Aldolase/citrate-lyase_domain"/>
</dbReference>
<evidence type="ECO:0000256" key="3">
    <source>
        <dbReference type="ARBA" id="ARBA00022723"/>
    </source>
</evidence>
<proteinExistence type="inferred from homology"/>
<evidence type="ECO:0000313" key="10">
    <source>
        <dbReference type="Proteomes" id="UP000310597"/>
    </source>
</evidence>
<dbReference type="GO" id="GO:0046872">
    <property type="term" value="F:metal ion binding"/>
    <property type="evidence" value="ECO:0007669"/>
    <property type="project" value="UniProtKB-KW"/>
</dbReference>
<accession>A0A4U1JS02</accession>
<keyword evidence="3" id="KW-0479">Metal-binding</keyword>
<dbReference type="SUPFAM" id="SSF51621">
    <property type="entry name" value="Phosphoenolpyruvate/pyruvate domain"/>
    <property type="match status" value="1"/>
</dbReference>
<dbReference type="FunFam" id="3.20.20.60:FF:000004">
    <property type="entry name" value="5-keto-4-deoxy-D-glucarate aldolase"/>
    <property type="match status" value="1"/>
</dbReference>
<dbReference type="AlphaFoldDB" id="A0A4U1JS02"/>
<evidence type="ECO:0000256" key="2">
    <source>
        <dbReference type="ARBA" id="ARBA00005568"/>
    </source>
</evidence>
<dbReference type="PANTHER" id="PTHR30502">
    <property type="entry name" value="2-KETO-3-DEOXY-L-RHAMNONATE ALDOLASE"/>
    <property type="match status" value="1"/>
</dbReference>
<reference evidence="9 10" key="1">
    <citation type="submission" date="2019-04" db="EMBL/GenBank/DDBJ databases">
        <title>Draft Whole-Genome sequence of the purple photosynthetic bacterium Rhodobacter capsulatus SP108 with an indigenous class A beta-lactamase.</title>
        <authorList>
            <person name="Robertson S."/>
            <person name="Meyer T.E."/>
            <person name="Kyndt J.A."/>
        </authorList>
    </citation>
    <scope>NUCLEOTIDE SEQUENCE [LARGE SCALE GENOMIC DNA]</scope>
    <source>
        <strain evidence="9 10">SP108</strain>
    </source>
</reference>
<dbReference type="InterPro" id="IPR015813">
    <property type="entry name" value="Pyrv/PenolPyrv_kinase-like_dom"/>
</dbReference>
<comment type="cofactor">
    <cofactor evidence="1">
        <name>a divalent metal cation</name>
        <dbReference type="ChEBI" id="CHEBI:60240"/>
    </cofactor>
</comment>
<comment type="catalytic activity">
    <reaction evidence="6">
        <text>D-glyceraldehyde + pyruvate = 2-dehydro-3-deoxy-L-galactonate</text>
        <dbReference type="Rhea" id="RHEA:80055"/>
        <dbReference type="ChEBI" id="CHEBI:15361"/>
        <dbReference type="ChEBI" id="CHEBI:17378"/>
        <dbReference type="ChEBI" id="CHEBI:75545"/>
    </reaction>
</comment>
<feature type="domain" description="HpcH/HpaI aldolase/citrate lyase" evidence="8">
    <location>
        <begin position="16"/>
        <end position="242"/>
    </location>
</feature>
<evidence type="ECO:0000256" key="5">
    <source>
        <dbReference type="ARBA" id="ARBA00023317"/>
    </source>
</evidence>
<dbReference type="Pfam" id="PF03328">
    <property type="entry name" value="HpcH_HpaI"/>
    <property type="match status" value="1"/>
</dbReference>
<comment type="caution">
    <text evidence="9">The sequence shown here is derived from an EMBL/GenBank/DDBJ whole genome shotgun (WGS) entry which is preliminary data.</text>
</comment>
<evidence type="ECO:0000313" key="9">
    <source>
        <dbReference type="EMBL" id="TKD21941.1"/>
    </source>
</evidence>
<keyword evidence="4" id="KW-0456">Lyase</keyword>
<evidence type="ECO:0000256" key="7">
    <source>
        <dbReference type="ARBA" id="ARBA00068169"/>
    </source>
</evidence>
<evidence type="ECO:0000256" key="4">
    <source>
        <dbReference type="ARBA" id="ARBA00023239"/>
    </source>
</evidence>
<organism evidence="9 10">
    <name type="scientific">Rhodobacter capsulatus</name>
    <name type="common">Rhodopseudomonas capsulata</name>
    <dbReference type="NCBI Taxonomy" id="1061"/>
    <lineage>
        <taxon>Bacteria</taxon>
        <taxon>Pseudomonadati</taxon>
        <taxon>Pseudomonadota</taxon>
        <taxon>Alphaproteobacteria</taxon>
        <taxon>Rhodobacterales</taxon>
        <taxon>Rhodobacter group</taxon>
        <taxon>Rhodobacter</taxon>
    </lineage>
</organism>
<keyword evidence="5" id="KW-0670">Pyruvate</keyword>
<name>A0A4U1JS02_RHOCA</name>
<evidence type="ECO:0000256" key="1">
    <source>
        <dbReference type="ARBA" id="ARBA00001968"/>
    </source>
</evidence>
<comment type="similarity">
    <text evidence="2">Belongs to the HpcH/HpaI aldolase family.</text>
</comment>
<gene>
    <name evidence="9" type="ORF">FBT96_07230</name>
</gene>
<protein>
    <recommendedName>
        <fullName evidence="7">Hydroxypyruvate/pyruvate aldolase</fullName>
    </recommendedName>
</protein>
<dbReference type="GO" id="GO:0016832">
    <property type="term" value="F:aldehyde-lyase activity"/>
    <property type="evidence" value="ECO:0007669"/>
    <property type="project" value="UniProtKB-ARBA"/>
</dbReference>
<evidence type="ECO:0000259" key="8">
    <source>
        <dbReference type="Pfam" id="PF03328"/>
    </source>
</evidence>
<dbReference type="PANTHER" id="PTHR30502:SF4">
    <property type="entry name" value="5-KETO-4-DEOXY-D-GLUCARATE ALDOLASE"/>
    <property type="match status" value="1"/>
</dbReference>
<dbReference type="EMBL" id="SWJZ01000022">
    <property type="protein sequence ID" value="TKD21941.1"/>
    <property type="molecule type" value="Genomic_DNA"/>
</dbReference>
<dbReference type="GO" id="GO:0005737">
    <property type="term" value="C:cytoplasm"/>
    <property type="evidence" value="ECO:0007669"/>
    <property type="project" value="TreeGrafter"/>
</dbReference>
<dbReference type="InterPro" id="IPR040442">
    <property type="entry name" value="Pyrv_kinase-like_dom_sf"/>
</dbReference>
<dbReference type="Gene3D" id="3.20.20.60">
    <property type="entry name" value="Phosphoenolpyruvate-binding domains"/>
    <property type="match status" value="1"/>
</dbReference>